<sequence>MLGLPKSTEFNKRIPKQKFYENLSVTSAMKTAFTEQIKSIYWRNKLAATTLNLAPGKLVTEIEVFEIRLTSPDLDEDILRLIDREIPYHILFLLEYDRKYQAAMGYKEASSSGKAAFKVERYYRTEWLTEEELSLHLEGLTIDAVYENFIRQIAGDRLVGNENTTLKESVEQQKQREQIEKQIVALETKMKKEKQLNRKMELKAEIKKLREIDFI</sequence>
<keyword evidence="3" id="KW-1185">Reference proteome</keyword>
<comment type="caution">
    <text evidence="2">The sequence shown here is derived from an EMBL/GenBank/DDBJ whole genome shotgun (WGS) entry which is preliminary data.</text>
</comment>
<dbReference type="EMBL" id="JBBMFE010000001">
    <property type="protein sequence ID" value="MEQ2470970.1"/>
    <property type="molecule type" value="Genomic_DNA"/>
</dbReference>
<feature type="coiled-coil region" evidence="1">
    <location>
        <begin position="169"/>
        <end position="212"/>
    </location>
</feature>
<keyword evidence="1" id="KW-0175">Coiled coil</keyword>
<dbReference type="InterPro" id="IPR025503">
    <property type="entry name" value="DUF4391"/>
</dbReference>
<protein>
    <submittedName>
        <fullName evidence="2">DUF4391 domain-containing protein</fullName>
    </submittedName>
</protein>
<evidence type="ECO:0000313" key="3">
    <source>
        <dbReference type="Proteomes" id="UP001438008"/>
    </source>
</evidence>
<dbReference type="Pfam" id="PF14335">
    <property type="entry name" value="DUF4391"/>
    <property type="match status" value="1"/>
</dbReference>
<dbReference type="RefSeq" id="WP_349163289.1">
    <property type="nucleotide sequence ID" value="NZ_JBBMFE010000001.1"/>
</dbReference>
<organism evidence="2 3">
    <name type="scientific">Laedolimicola intestinihominis</name>
    <dbReference type="NCBI Taxonomy" id="3133166"/>
    <lineage>
        <taxon>Bacteria</taxon>
        <taxon>Bacillati</taxon>
        <taxon>Bacillota</taxon>
        <taxon>Clostridia</taxon>
        <taxon>Lachnospirales</taxon>
        <taxon>Lachnospiraceae</taxon>
        <taxon>Laedolimicola</taxon>
    </lineage>
</organism>
<accession>A0ABV1FC58</accession>
<evidence type="ECO:0000313" key="2">
    <source>
        <dbReference type="EMBL" id="MEQ2470970.1"/>
    </source>
</evidence>
<proteinExistence type="predicted"/>
<reference evidence="2 3" key="1">
    <citation type="submission" date="2024-03" db="EMBL/GenBank/DDBJ databases">
        <title>Human intestinal bacterial collection.</title>
        <authorList>
            <person name="Pauvert C."/>
            <person name="Hitch T.C.A."/>
            <person name="Clavel T."/>
        </authorList>
    </citation>
    <scope>NUCLEOTIDE SEQUENCE [LARGE SCALE GENOMIC DNA]</scope>
    <source>
        <strain evidence="2 3">CLA-AA-H132</strain>
    </source>
</reference>
<name>A0ABV1FC58_9FIRM</name>
<dbReference type="Proteomes" id="UP001438008">
    <property type="component" value="Unassembled WGS sequence"/>
</dbReference>
<evidence type="ECO:0000256" key="1">
    <source>
        <dbReference type="SAM" id="Coils"/>
    </source>
</evidence>
<gene>
    <name evidence="2" type="ORF">WMO29_00410</name>
</gene>